<dbReference type="InterPro" id="IPR039537">
    <property type="entry name" value="Retrotran_Ty1/copia-like"/>
</dbReference>
<organism evidence="3 4">
    <name type="scientific">Lolium multiflorum</name>
    <name type="common">Italian ryegrass</name>
    <name type="synonym">Lolium perenne subsp. multiflorum</name>
    <dbReference type="NCBI Taxonomy" id="4521"/>
    <lineage>
        <taxon>Eukaryota</taxon>
        <taxon>Viridiplantae</taxon>
        <taxon>Streptophyta</taxon>
        <taxon>Embryophyta</taxon>
        <taxon>Tracheophyta</taxon>
        <taxon>Spermatophyta</taxon>
        <taxon>Magnoliopsida</taxon>
        <taxon>Liliopsida</taxon>
        <taxon>Poales</taxon>
        <taxon>Poaceae</taxon>
        <taxon>BOP clade</taxon>
        <taxon>Pooideae</taxon>
        <taxon>Poodae</taxon>
        <taxon>Poeae</taxon>
        <taxon>Poeae Chloroplast Group 2 (Poeae type)</taxon>
        <taxon>Loliodinae</taxon>
        <taxon>Loliinae</taxon>
        <taxon>Lolium</taxon>
    </lineage>
</organism>
<accession>A0AAD8PRN5</accession>
<evidence type="ECO:0000256" key="1">
    <source>
        <dbReference type="SAM" id="MobiDB-lite"/>
    </source>
</evidence>
<dbReference type="AlphaFoldDB" id="A0AAD8PRN5"/>
<name>A0AAD8PRN5_LOLMU</name>
<dbReference type="PROSITE" id="PS50994">
    <property type="entry name" value="INTEGRASE"/>
    <property type="match status" value="1"/>
</dbReference>
<dbReference type="GO" id="GO:0015074">
    <property type="term" value="P:DNA integration"/>
    <property type="evidence" value="ECO:0007669"/>
    <property type="project" value="InterPro"/>
</dbReference>
<keyword evidence="4" id="KW-1185">Reference proteome</keyword>
<dbReference type="Gene3D" id="3.30.420.10">
    <property type="entry name" value="Ribonuclease H-like superfamily/Ribonuclease H"/>
    <property type="match status" value="1"/>
</dbReference>
<evidence type="ECO:0000313" key="3">
    <source>
        <dbReference type="EMBL" id="KAK1574429.1"/>
    </source>
</evidence>
<evidence type="ECO:0000259" key="2">
    <source>
        <dbReference type="PROSITE" id="PS50994"/>
    </source>
</evidence>
<proteinExistence type="predicted"/>
<dbReference type="GO" id="GO:0003676">
    <property type="term" value="F:nucleic acid binding"/>
    <property type="evidence" value="ECO:0007669"/>
    <property type="project" value="InterPro"/>
</dbReference>
<comment type="caution">
    <text evidence="3">The sequence shown here is derived from an EMBL/GenBank/DDBJ whole genome shotgun (WGS) entry which is preliminary data.</text>
</comment>
<feature type="compositionally biased region" description="Polar residues" evidence="1">
    <location>
        <begin position="98"/>
        <end position="124"/>
    </location>
</feature>
<reference evidence="3" key="1">
    <citation type="submission" date="2023-07" db="EMBL/GenBank/DDBJ databases">
        <title>A chromosome-level genome assembly of Lolium multiflorum.</title>
        <authorList>
            <person name="Chen Y."/>
            <person name="Copetti D."/>
            <person name="Kolliker R."/>
            <person name="Studer B."/>
        </authorList>
    </citation>
    <scope>NUCLEOTIDE SEQUENCE</scope>
    <source>
        <strain evidence="3">02402/16</strain>
        <tissue evidence="3">Leaf</tissue>
    </source>
</reference>
<dbReference type="SUPFAM" id="SSF53098">
    <property type="entry name" value="Ribonuclease H-like"/>
    <property type="match status" value="1"/>
</dbReference>
<dbReference type="PANTHER" id="PTHR42648">
    <property type="entry name" value="TRANSPOSASE, PUTATIVE-RELATED"/>
    <property type="match status" value="1"/>
</dbReference>
<dbReference type="InterPro" id="IPR036397">
    <property type="entry name" value="RNaseH_sf"/>
</dbReference>
<dbReference type="Proteomes" id="UP001231189">
    <property type="component" value="Unassembled WGS sequence"/>
</dbReference>
<feature type="region of interest" description="Disordered" evidence="1">
    <location>
        <begin position="85"/>
        <end position="160"/>
    </location>
</feature>
<dbReference type="InterPro" id="IPR012337">
    <property type="entry name" value="RNaseH-like_sf"/>
</dbReference>
<feature type="domain" description="Integrase catalytic" evidence="2">
    <location>
        <begin position="1"/>
        <end position="43"/>
    </location>
</feature>
<dbReference type="InterPro" id="IPR001584">
    <property type="entry name" value="Integrase_cat-core"/>
</dbReference>
<dbReference type="EMBL" id="JAUUTY010000841">
    <property type="protein sequence ID" value="KAK1574429.1"/>
    <property type="molecule type" value="Genomic_DNA"/>
</dbReference>
<gene>
    <name evidence="3" type="ORF">QYE76_007704</name>
</gene>
<protein>
    <recommendedName>
        <fullName evidence="2">Integrase catalytic domain-containing protein</fullName>
    </recommendedName>
</protein>
<sequence length="322" mass="35279">MYESEIRADNGTEFKNYTMQEFVDDEGIKHEFSAPYTPQQNAVHYSNQLFLRPLHNKTPYELLTGNNDDPSSAIKHMGIGHIRPMEVHNDDQDDGVEVSSSAQMEPSSTQAEPSSATQEPSSTQDEPHSEEQEESPHTTEQDHDDDQETSSIHDQAQVVPHDQVLARETIDHEGNHSKTGYCYKGKAYTKADQVLAASQRMVQVRQLAKGTFISQEKYVKDMLKKFNMTNASPMKTPMPVKGQLGSCDGEKDVDIKAGELPVAVCSQSASGPPILSPRPVPIGFLWSAAPAASTKALHFMPSGMIQKRAQNVASAVLGPGSG</sequence>
<evidence type="ECO:0000313" key="4">
    <source>
        <dbReference type="Proteomes" id="UP001231189"/>
    </source>
</evidence>
<feature type="compositionally biased region" description="Basic and acidic residues" evidence="1">
    <location>
        <begin position="125"/>
        <end position="141"/>
    </location>
</feature>
<dbReference type="PANTHER" id="PTHR42648:SF21">
    <property type="entry name" value="CYSTEINE-RICH RLK (RECEPTOR-LIKE PROTEIN KINASE) 8"/>
    <property type="match status" value="1"/>
</dbReference>